<evidence type="ECO:0000313" key="2">
    <source>
        <dbReference type="Proteomes" id="UP000011680"/>
    </source>
</evidence>
<dbReference type="Proteomes" id="UP000011680">
    <property type="component" value="Unassembled WGS sequence"/>
</dbReference>
<dbReference type="Pfam" id="PF13384">
    <property type="entry name" value="HTH_23"/>
    <property type="match status" value="1"/>
</dbReference>
<proteinExistence type="predicted"/>
<comment type="caution">
    <text evidence="1">The sequence shown here is derived from an EMBL/GenBank/DDBJ whole genome shotgun (WGS) entry which is preliminary data.</text>
</comment>
<dbReference type="eggNOG" id="arCOG08095">
    <property type="taxonomic scope" value="Archaea"/>
</dbReference>
<keyword evidence="2" id="KW-1185">Reference proteome</keyword>
<dbReference type="InterPro" id="IPR036390">
    <property type="entry name" value="WH_DNA-bd_sf"/>
</dbReference>
<protein>
    <submittedName>
        <fullName evidence="1">Hth domain-containing protein</fullName>
    </submittedName>
</protein>
<dbReference type="AlphaFoldDB" id="M0NF94"/>
<accession>M0NF94</accession>
<sequence length="80" mass="9126">MIPVTEERDDEGQYSSSWSEADFLEALREFDGVAGTRDVAERVGCSRKTAYRWLTDLAEKNEIDQRTAGRELIWLLAEDG</sequence>
<dbReference type="InterPro" id="IPR036388">
    <property type="entry name" value="WH-like_DNA-bd_sf"/>
</dbReference>
<evidence type="ECO:0000313" key="1">
    <source>
        <dbReference type="EMBL" id="EMA55365.1"/>
    </source>
</evidence>
<dbReference type="SUPFAM" id="SSF46785">
    <property type="entry name" value="Winged helix' DNA-binding domain"/>
    <property type="match status" value="1"/>
</dbReference>
<organism evidence="1 2">
    <name type="scientific">Halococcus thailandensis JCM 13552</name>
    <dbReference type="NCBI Taxonomy" id="1227457"/>
    <lineage>
        <taxon>Archaea</taxon>
        <taxon>Methanobacteriati</taxon>
        <taxon>Methanobacteriota</taxon>
        <taxon>Stenosarchaea group</taxon>
        <taxon>Halobacteria</taxon>
        <taxon>Halobacteriales</taxon>
        <taxon>Halococcaceae</taxon>
        <taxon>Halococcus</taxon>
    </lineage>
</organism>
<gene>
    <name evidence="1" type="ORF">C451_05363</name>
</gene>
<reference evidence="1 2" key="1">
    <citation type="journal article" date="2014" name="PLoS Genet.">
        <title>Phylogenetically driven sequencing of extremely halophilic archaea reveals strategies for static and dynamic osmo-response.</title>
        <authorList>
            <person name="Becker E.A."/>
            <person name="Seitzer P.M."/>
            <person name="Tritt A."/>
            <person name="Larsen D."/>
            <person name="Krusor M."/>
            <person name="Yao A.I."/>
            <person name="Wu D."/>
            <person name="Madern D."/>
            <person name="Eisen J.A."/>
            <person name="Darling A.E."/>
            <person name="Facciotti M.T."/>
        </authorList>
    </citation>
    <scope>NUCLEOTIDE SEQUENCE [LARGE SCALE GENOMIC DNA]</scope>
    <source>
        <strain evidence="1 2">JCM 13552</strain>
    </source>
</reference>
<dbReference type="Gene3D" id="1.10.10.10">
    <property type="entry name" value="Winged helix-like DNA-binding domain superfamily/Winged helix DNA-binding domain"/>
    <property type="match status" value="1"/>
</dbReference>
<dbReference type="EMBL" id="AOMF01000114">
    <property type="protein sequence ID" value="EMA55365.1"/>
    <property type="molecule type" value="Genomic_DNA"/>
</dbReference>
<name>M0NF94_9EURY</name>